<keyword evidence="7" id="KW-1185">Reference proteome</keyword>
<dbReference type="EMBL" id="AP026073">
    <property type="protein sequence ID" value="BDM67446.1"/>
    <property type="molecule type" value="Genomic_DNA"/>
</dbReference>
<sequence length="127" mass="13560">MTTDDRTADGRAADGRAADGEPPADAASEVFAALADPTRRRILDALAAHGEATATVLAAELPVSRQAIVKHLGILDRAGLVVGHRAGREARYRVVPERLGITARWMDRLAATWDTRLAAIKRLAEGE</sequence>
<evidence type="ECO:0000256" key="3">
    <source>
        <dbReference type="ARBA" id="ARBA00023163"/>
    </source>
</evidence>
<dbReference type="CDD" id="cd00090">
    <property type="entry name" value="HTH_ARSR"/>
    <property type="match status" value="1"/>
</dbReference>
<evidence type="ECO:0000259" key="5">
    <source>
        <dbReference type="PROSITE" id="PS50987"/>
    </source>
</evidence>
<dbReference type="NCBIfam" id="NF033788">
    <property type="entry name" value="HTH_metalloreg"/>
    <property type="match status" value="1"/>
</dbReference>
<dbReference type="InterPro" id="IPR051081">
    <property type="entry name" value="HTH_MetalResp_TranReg"/>
</dbReference>
<dbReference type="InterPro" id="IPR001845">
    <property type="entry name" value="HTH_ArsR_DNA-bd_dom"/>
</dbReference>
<keyword evidence="3" id="KW-0804">Transcription</keyword>
<dbReference type="PRINTS" id="PR00778">
    <property type="entry name" value="HTHARSR"/>
</dbReference>
<dbReference type="PROSITE" id="PS50987">
    <property type="entry name" value="HTH_ARSR_2"/>
    <property type="match status" value="1"/>
</dbReference>
<dbReference type="InterPro" id="IPR011991">
    <property type="entry name" value="ArsR-like_HTH"/>
</dbReference>
<dbReference type="Proteomes" id="UP001059597">
    <property type="component" value="Chromosome"/>
</dbReference>
<feature type="domain" description="HTH arsR-type" evidence="5">
    <location>
        <begin position="19"/>
        <end position="116"/>
    </location>
</feature>
<evidence type="ECO:0000256" key="2">
    <source>
        <dbReference type="ARBA" id="ARBA00023125"/>
    </source>
</evidence>
<dbReference type="Gene3D" id="1.10.10.10">
    <property type="entry name" value="Winged helix-like DNA-binding domain superfamily/Winged helix DNA-binding domain"/>
    <property type="match status" value="1"/>
</dbReference>
<keyword evidence="2" id="KW-0238">DNA-binding</keyword>
<gene>
    <name evidence="6" type="ORF">HEK616_09330</name>
</gene>
<dbReference type="Pfam" id="PF12840">
    <property type="entry name" value="HTH_20"/>
    <property type="match status" value="1"/>
</dbReference>
<dbReference type="PANTHER" id="PTHR33154">
    <property type="entry name" value="TRANSCRIPTIONAL REGULATOR, ARSR FAMILY"/>
    <property type="match status" value="1"/>
</dbReference>
<protein>
    <submittedName>
        <fullName evidence="6">Transcriptional regulator</fullName>
    </submittedName>
</protein>
<dbReference type="SUPFAM" id="SSF46785">
    <property type="entry name" value="Winged helix' DNA-binding domain"/>
    <property type="match status" value="1"/>
</dbReference>
<keyword evidence="1" id="KW-0805">Transcription regulation</keyword>
<organism evidence="6 7">
    <name type="scientific">Streptomyces nigrescens</name>
    <dbReference type="NCBI Taxonomy" id="1920"/>
    <lineage>
        <taxon>Bacteria</taxon>
        <taxon>Bacillati</taxon>
        <taxon>Actinomycetota</taxon>
        <taxon>Actinomycetes</taxon>
        <taxon>Kitasatosporales</taxon>
        <taxon>Streptomycetaceae</taxon>
        <taxon>Streptomyces</taxon>
    </lineage>
</organism>
<dbReference type="InterPro" id="IPR036390">
    <property type="entry name" value="WH_DNA-bd_sf"/>
</dbReference>
<proteinExistence type="predicted"/>
<evidence type="ECO:0000256" key="1">
    <source>
        <dbReference type="ARBA" id="ARBA00023015"/>
    </source>
</evidence>
<accession>A0ABM7ZM14</accession>
<feature type="compositionally biased region" description="Basic and acidic residues" evidence="4">
    <location>
        <begin position="1"/>
        <end position="19"/>
    </location>
</feature>
<feature type="region of interest" description="Disordered" evidence="4">
    <location>
        <begin position="1"/>
        <end position="27"/>
    </location>
</feature>
<dbReference type="InterPro" id="IPR036388">
    <property type="entry name" value="WH-like_DNA-bd_sf"/>
</dbReference>
<dbReference type="SMART" id="SM00418">
    <property type="entry name" value="HTH_ARSR"/>
    <property type="match status" value="1"/>
</dbReference>
<evidence type="ECO:0000313" key="7">
    <source>
        <dbReference type="Proteomes" id="UP001059597"/>
    </source>
</evidence>
<evidence type="ECO:0000313" key="6">
    <source>
        <dbReference type="EMBL" id="BDM67446.1"/>
    </source>
</evidence>
<reference evidence="6" key="1">
    <citation type="submission" date="2022-06" db="EMBL/GenBank/DDBJ databases">
        <title>Complete genome sequence of Streptomyces nigrescens HEK616.</title>
        <authorList>
            <person name="Asamizu S."/>
            <person name="Onaka H."/>
        </authorList>
    </citation>
    <scope>NUCLEOTIDE SEQUENCE</scope>
    <source>
        <strain evidence="6">HEK616</strain>
    </source>
</reference>
<evidence type="ECO:0000256" key="4">
    <source>
        <dbReference type="SAM" id="MobiDB-lite"/>
    </source>
</evidence>
<name>A0ABM7ZM14_STRNI</name>
<dbReference type="PANTHER" id="PTHR33154:SF33">
    <property type="entry name" value="TRANSCRIPTIONAL REPRESSOR SDPR"/>
    <property type="match status" value="1"/>
</dbReference>